<keyword evidence="2" id="KW-0806">Transcription termination</keyword>
<protein>
    <submittedName>
        <fullName evidence="4">Uncharacterized protein</fullName>
    </submittedName>
</protein>
<evidence type="ECO:0000313" key="5">
    <source>
        <dbReference type="Proteomes" id="UP001165090"/>
    </source>
</evidence>
<keyword evidence="2" id="KW-0805">Transcription regulation</keyword>
<sequence length="196" mass="21823">MSQTRTELLCRRKVSAASYYKHVTRPRSMHRRIWSKGYCIQPFATNKDLVGLGLPSEDLAKVEEAIAKTQAIDVSDSIKILTAYAGSTTSASVLVRKHPNLLCCQLSSWVEFLTAFGLTKAQVQHVLCQTPEALIEGDLIRAGESLLTFRRLGLSDYAAAQLVTYYPQLLSKGEDEIRDLLRLLVRYQTGIDSLGC</sequence>
<evidence type="ECO:0000256" key="2">
    <source>
        <dbReference type="ARBA" id="ARBA00022472"/>
    </source>
</evidence>
<comment type="similarity">
    <text evidence="1">Belongs to the mTERF family.</text>
</comment>
<dbReference type="Proteomes" id="UP001165090">
    <property type="component" value="Unassembled WGS sequence"/>
</dbReference>
<reference evidence="4 5" key="1">
    <citation type="journal article" date="2023" name="IScience">
        <title>Expanded male sex-determining region conserved during the evolution of homothallism in the green alga Volvox.</title>
        <authorList>
            <person name="Yamamoto K."/>
            <person name="Matsuzaki R."/>
            <person name="Mahakham W."/>
            <person name="Heman W."/>
            <person name="Sekimoto H."/>
            <person name="Kawachi M."/>
            <person name="Minakuchi Y."/>
            <person name="Toyoda A."/>
            <person name="Nozaki H."/>
        </authorList>
    </citation>
    <scope>NUCLEOTIDE SEQUENCE [LARGE SCALE GENOMIC DNA]</scope>
    <source>
        <strain evidence="4 5">NIES-4468</strain>
    </source>
</reference>
<proteinExistence type="inferred from homology"/>
<evidence type="ECO:0000313" key="4">
    <source>
        <dbReference type="EMBL" id="GLI60632.1"/>
    </source>
</evidence>
<organism evidence="4 5">
    <name type="scientific">Volvox africanus</name>
    <dbReference type="NCBI Taxonomy" id="51714"/>
    <lineage>
        <taxon>Eukaryota</taxon>
        <taxon>Viridiplantae</taxon>
        <taxon>Chlorophyta</taxon>
        <taxon>core chlorophytes</taxon>
        <taxon>Chlorophyceae</taxon>
        <taxon>CS clade</taxon>
        <taxon>Chlamydomonadales</taxon>
        <taxon>Volvocaceae</taxon>
        <taxon>Volvox</taxon>
    </lineage>
</organism>
<evidence type="ECO:0000256" key="1">
    <source>
        <dbReference type="ARBA" id="ARBA00007692"/>
    </source>
</evidence>
<dbReference type="InterPro" id="IPR003690">
    <property type="entry name" value="MTERF"/>
</dbReference>
<keyword evidence="2" id="KW-0804">Transcription</keyword>
<gene>
    <name evidence="4" type="ORF">VaNZ11_002829</name>
</gene>
<dbReference type="InterPro" id="IPR038538">
    <property type="entry name" value="MTERF_sf"/>
</dbReference>
<keyword evidence="5" id="KW-1185">Reference proteome</keyword>
<dbReference type="Gene3D" id="1.25.70.10">
    <property type="entry name" value="Transcription termination factor 3, mitochondrial"/>
    <property type="match status" value="1"/>
</dbReference>
<name>A0ABQ5RSP4_9CHLO</name>
<keyword evidence="3" id="KW-0809">Transit peptide</keyword>
<dbReference type="Pfam" id="PF02536">
    <property type="entry name" value="mTERF"/>
    <property type="match status" value="1"/>
</dbReference>
<accession>A0ABQ5RSP4</accession>
<evidence type="ECO:0000256" key="3">
    <source>
        <dbReference type="ARBA" id="ARBA00022946"/>
    </source>
</evidence>
<comment type="caution">
    <text evidence="4">The sequence shown here is derived from an EMBL/GenBank/DDBJ whole genome shotgun (WGS) entry which is preliminary data.</text>
</comment>
<dbReference type="EMBL" id="BSDZ01000008">
    <property type="protein sequence ID" value="GLI60632.1"/>
    <property type="molecule type" value="Genomic_DNA"/>
</dbReference>